<feature type="domain" description="RNase H type-1" evidence="1">
    <location>
        <begin position="37"/>
        <end position="149"/>
    </location>
</feature>
<sequence>MIKNIELVATSCPRSELYHHHNPPSLDLRPTLTPNFKSRGAVGVVARDADGGFVAAVAKSVGEVLSAEHAEILATHEGVVLALSLGTTSPIFEGDSVVVVAAVKRAGHDYSNIGNIVEDVKHLQQQFPSSLFQFTPREANGVAHRLARFGLHNVDNFIWFEVPPDLIQDALLCDVLSRGQTHCPPPPPPPGRCNSSLYQ</sequence>
<evidence type="ECO:0000259" key="1">
    <source>
        <dbReference type="Pfam" id="PF13456"/>
    </source>
</evidence>
<dbReference type="CDD" id="cd06222">
    <property type="entry name" value="RNase_H_like"/>
    <property type="match status" value="1"/>
</dbReference>
<proteinExistence type="predicted"/>
<dbReference type="GO" id="GO:0003676">
    <property type="term" value="F:nucleic acid binding"/>
    <property type="evidence" value="ECO:0007669"/>
    <property type="project" value="InterPro"/>
</dbReference>
<dbReference type="InterPro" id="IPR036397">
    <property type="entry name" value="RNaseH_sf"/>
</dbReference>
<name>A0AAD5F6I8_PRUDU</name>
<dbReference type="InterPro" id="IPR052929">
    <property type="entry name" value="RNase_H-like_EbsB-rel"/>
</dbReference>
<dbReference type="InterPro" id="IPR044730">
    <property type="entry name" value="RNase_H-like_dom_plant"/>
</dbReference>
<accession>A0AAD5F6I8</accession>
<gene>
    <name evidence="2" type="ORF">L3X38_007934</name>
</gene>
<reference evidence="2 3" key="1">
    <citation type="journal article" date="2022" name="G3 (Bethesda)">
        <title>Whole-genome sequence and methylome profiling of the almond [Prunus dulcis (Mill.) D.A. Webb] cultivar 'Nonpareil'.</title>
        <authorList>
            <person name="D'Amico-Willman K.M."/>
            <person name="Ouma W.Z."/>
            <person name="Meulia T."/>
            <person name="Sideli G.M."/>
            <person name="Gradziel T.M."/>
            <person name="Fresnedo-Ramirez J."/>
        </authorList>
    </citation>
    <scope>NUCLEOTIDE SEQUENCE [LARGE SCALE GENOMIC DNA]</scope>
    <source>
        <strain evidence="2">Clone GOH B32 T37-40</strain>
    </source>
</reference>
<organism evidence="2 3">
    <name type="scientific">Prunus dulcis</name>
    <name type="common">Almond</name>
    <name type="synonym">Amygdalus dulcis</name>
    <dbReference type="NCBI Taxonomy" id="3755"/>
    <lineage>
        <taxon>Eukaryota</taxon>
        <taxon>Viridiplantae</taxon>
        <taxon>Streptophyta</taxon>
        <taxon>Embryophyta</taxon>
        <taxon>Tracheophyta</taxon>
        <taxon>Spermatophyta</taxon>
        <taxon>Magnoliopsida</taxon>
        <taxon>eudicotyledons</taxon>
        <taxon>Gunneridae</taxon>
        <taxon>Pentapetalae</taxon>
        <taxon>rosids</taxon>
        <taxon>fabids</taxon>
        <taxon>Rosales</taxon>
        <taxon>Rosaceae</taxon>
        <taxon>Amygdaloideae</taxon>
        <taxon>Amygdaleae</taxon>
        <taxon>Prunus</taxon>
    </lineage>
</organism>
<dbReference type="EMBL" id="JAJFAZ020000001">
    <property type="protein sequence ID" value="KAI5355039.1"/>
    <property type="molecule type" value="Genomic_DNA"/>
</dbReference>
<dbReference type="InterPro" id="IPR012337">
    <property type="entry name" value="RNaseH-like_sf"/>
</dbReference>
<dbReference type="PANTHER" id="PTHR47074">
    <property type="entry name" value="BNAC02G40300D PROTEIN"/>
    <property type="match status" value="1"/>
</dbReference>
<protein>
    <recommendedName>
        <fullName evidence="1">RNase H type-1 domain-containing protein</fullName>
    </recommendedName>
</protein>
<dbReference type="Gene3D" id="3.30.420.10">
    <property type="entry name" value="Ribonuclease H-like superfamily/Ribonuclease H"/>
    <property type="match status" value="1"/>
</dbReference>
<dbReference type="Proteomes" id="UP001054821">
    <property type="component" value="Chromosome 1"/>
</dbReference>
<dbReference type="GO" id="GO:0004523">
    <property type="term" value="F:RNA-DNA hybrid ribonuclease activity"/>
    <property type="evidence" value="ECO:0007669"/>
    <property type="project" value="InterPro"/>
</dbReference>
<dbReference type="InterPro" id="IPR002156">
    <property type="entry name" value="RNaseH_domain"/>
</dbReference>
<comment type="caution">
    <text evidence="2">The sequence shown here is derived from an EMBL/GenBank/DDBJ whole genome shotgun (WGS) entry which is preliminary data.</text>
</comment>
<dbReference type="AlphaFoldDB" id="A0AAD5F6I8"/>
<dbReference type="PANTHER" id="PTHR47074:SF48">
    <property type="entry name" value="POLYNUCLEOTIDYL TRANSFERASE, RIBONUCLEASE H-LIKE SUPERFAMILY PROTEIN"/>
    <property type="match status" value="1"/>
</dbReference>
<evidence type="ECO:0000313" key="3">
    <source>
        <dbReference type="Proteomes" id="UP001054821"/>
    </source>
</evidence>
<keyword evidence="3" id="KW-1185">Reference proteome</keyword>
<dbReference type="SUPFAM" id="SSF53098">
    <property type="entry name" value="Ribonuclease H-like"/>
    <property type="match status" value="1"/>
</dbReference>
<dbReference type="Pfam" id="PF13456">
    <property type="entry name" value="RVT_3"/>
    <property type="match status" value="1"/>
</dbReference>
<evidence type="ECO:0000313" key="2">
    <source>
        <dbReference type="EMBL" id="KAI5355039.1"/>
    </source>
</evidence>